<gene>
    <name evidence="3" type="primary">LOC110350892</name>
</gene>
<feature type="compositionally biased region" description="Polar residues" evidence="1">
    <location>
        <begin position="330"/>
        <end position="340"/>
    </location>
</feature>
<protein>
    <submittedName>
        <fullName evidence="3">Protein enabled homolog</fullName>
    </submittedName>
</protein>
<dbReference type="RefSeq" id="XP_021120978.1">
    <property type="nucleotide sequence ID" value="XM_021265319.1"/>
</dbReference>
<feature type="compositionally biased region" description="Low complexity" evidence="1">
    <location>
        <begin position="306"/>
        <end position="317"/>
    </location>
</feature>
<sequence length="340" mass="36671">MLRNWWRNSKELSREELQQLLAEQQMAAKELSEEEEHLQAPFPLRRLGERRLSRARFPGAPGKRTPGRGLGREQPRGARRPKPRLFTGAVALPHPLTGSHSVSCAPLRRPRASPALGLRPRQAPQAARRGLRPKGRRPASDNRAGEAGRRGRWPAAAAYCSDPSPGRPLPTGCAARRSLTALVRAAAPLSSESPRPSLPPRQLPSSPPPPSTLTLSQAAGPRPSPPLPPAPPPAPHLLLLRPLLQQGPSCWSASSSSSSSSSSSRSSAAPSLVVLVSFLFLRLRPAPETGAEKRLSVTPVLLSSPVPRRTQRVQPPRAVAHPKDLPNHCSEISLQLSPEQ</sequence>
<dbReference type="AlphaFoldDB" id="A0AAX6TJB7"/>
<feature type="compositionally biased region" description="Pro residues" evidence="1">
    <location>
        <begin position="222"/>
        <end position="235"/>
    </location>
</feature>
<reference evidence="3" key="1">
    <citation type="submission" date="2025-08" db="UniProtKB">
        <authorList>
            <consortium name="RefSeq"/>
        </authorList>
    </citation>
    <scope>IDENTIFICATION</scope>
</reference>
<feature type="region of interest" description="Disordered" evidence="1">
    <location>
        <begin position="186"/>
        <end position="237"/>
    </location>
</feature>
<organism evidence="2 3">
    <name type="scientific">Heterocephalus glaber</name>
    <name type="common">Naked mole rat</name>
    <dbReference type="NCBI Taxonomy" id="10181"/>
    <lineage>
        <taxon>Eukaryota</taxon>
        <taxon>Metazoa</taxon>
        <taxon>Chordata</taxon>
        <taxon>Craniata</taxon>
        <taxon>Vertebrata</taxon>
        <taxon>Euteleostomi</taxon>
        <taxon>Mammalia</taxon>
        <taxon>Eutheria</taxon>
        <taxon>Euarchontoglires</taxon>
        <taxon>Glires</taxon>
        <taxon>Rodentia</taxon>
        <taxon>Hystricomorpha</taxon>
        <taxon>Bathyergidae</taxon>
        <taxon>Heterocephalus</taxon>
    </lineage>
</organism>
<dbReference type="Proteomes" id="UP000694906">
    <property type="component" value="Unplaced"/>
</dbReference>
<accession>A0AAX6TJB7</accession>
<name>A0AAX6TJB7_HETGA</name>
<feature type="region of interest" description="Disordered" evidence="1">
    <location>
        <begin position="306"/>
        <end position="340"/>
    </location>
</feature>
<dbReference type="GeneID" id="110350892"/>
<feature type="compositionally biased region" description="Basic and acidic residues" evidence="1">
    <location>
        <begin position="138"/>
        <end position="149"/>
    </location>
</feature>
<feature type="compositionally biased region" description="Low complexity" evidence="1">
    <location>
        <begin position="212"/>
        <end position="221"/>
    </location>
</feature>
<keyword evidence="2" id="KW-1185">Reference proteome</keyword>
<feature type="region of interest" description="Disordered" evidence="1">
    <location>
        <begin position="24"/>
        <end position="173"/>
    </location>
</feature>
<evidence type="ECO:0000313" key="3">
    <source>
        <dbReference type="RefSeq" id="XP_021120978.1"/>
    </source>
</evidence>
<proteinExistence type="predicted"/>
<evidence type="ECO:0000256" key="1">
    <source>
        <dbReference type="SAM" id="MobiDB-lite"/>
    </source>
</evidence>
<feature type="compositionally biased region" description="Pro residues" evidence="1">
    <location>
        <begin position="196"/>
        <end position="211"/>
    </location>
</feature>
<feature type="compositionally biased region" description="Low complexity" evidence="1">
    <location>
        <begin position="117"/>
        <end position="128"/>
    </location>
</feature>
<evidence type="ECO:0000313" key="2">
    <source>
        <dbReference type="Proteomes" id="UP000694906"/>
    </source>
</evidence>